<dbReference type="EMBL" id="CM045770">
    <property type="protein sequence ID" value="KAI7991957.1"/>
    <property type="molecule type" value="Genomic_DNA"/>
</dbReference>
<evidence type="ECO:0000313" key="1">
    <source>
        <dbReference type="EMBL" id="KAI7991957.1"/>
    </source>
</evidence>
<proteinExistence type="predicted"/>
<gene>
    <name evidence="1" type="ORF">LOK49_LG12G02870</name>
</gene>
<reference evidence="1 2" key="1">
    <citation type="journal article" date="2022" name="Plant J.">
        <title>Chromosome-level genome of Camellia lanceoleosa provides a valuable resource for understanding genome evolution and self-incompatibility.</title>
        <authorList>
            <person name="Gong W."/>
            <person name="Xiao S."/>
            <person name="Wang L."/>
            <person name="Liao Z."/>
            <person name="Chang Y."/>
            <person name="Mo W."/>
            <person name="Hu G."/>
            <person name="Li W."/>
            <person name="Zhao G."/>
            <person name="Zhu H."/>
            <person name="Hu X."/>
            <person name="Ji K."/>
            <person name="Xiang X."/>
            <person name="Song Q."/>
            <person name="Yuan D."/>
            <person name="Jin S."/>
            <person name="Zhang L."/>
        </authorList>
    </citation>
    <scope>NUCLEOTIDE SEQUENCE [LARGE SCALE GENOMIC DNA]</scope>
    <source>
        <strain evidence="1">SQ_2022a</strain>
    </source>
</reference>
<organism evidence="1 2">
    <name type="scientific">Camellia lanceoleosa</name>
    <dbReference type="NCBI Taxonomy" id="1840588"/>
    <lineage>
        <taxon>Eukaryota</taxon>
        <taxon>Viridiplantae</taxon>
        <taxon>Streptophyta</taxon>
        <taxon>Embryophyta</taxon>
        <taxon>Tracheophyta</taxon>
        <taxon>Spermatophyta</taxon>
        <taxon>Magnoliopsida</taxon>
        <taxon>eudicotyledons</taxon>
        <taxon>Gunneridae</taxon>
        <taxon>Pentapetalae</taxon>
        <taxon>asterids</taxon>
        <taxon>Ericales</taxon>
        <taxon>Theaceae</taxon>
        <taxon>Camellia</taxon>
    </lineage>
</organism>
<evidence type="ECO:0000313" key="2">
    <source>
        <dbReference type="Proteomes" id="UP001060215"/>
    </source>
</evidence>
<sequence>MAGRGDGDGGCEDAISDSVFSLFFSKDEDDVLMMVMLMKMLLLLMMMC</sequence>
<protein>
    <submittedName>
        <fullName evidence="1">Uncharacterized protein</fullName>
    </submittedName>
</protein>
<name>A0ACC0FV40_9ERIC</name>
<keyword evidence="2" id="KW-1185">Reference proteome</keyword>
<comment type="caution">
    <text evidence="1">The sequence shown here is derived from an EMBL/GenBank/DDBJ whole genome shotgun (WGS) entry which is preliminary data.</text>
</comment>
<dbReference type="Proteomes" id="UP001060215">
    <property type="component" value="Chromosome 13"/>
</dbReference>
<accession>A0ACC0FV40</accession>